<dbReference type="Proteomes" id="UP001651050">
    <property type="component" value="Unassembled WGS sequence"/>
</dbReference>
<organism evidence="1 2">
    <name type="scientific">Isoptericola peretonis</name>
    <dbReference type="NCBI Taxonomy" id="2918523"/>
    <lineage>
        <taxon>Bacteria</taxon>
        <taxon>Bacillati</taxon>
        <taxon>Actinomycetota</taxon>
        <taxon>Actinomycetes</taxon>
        <taxon>Micrococcales</taxon>
        <taxon>Promicromonosporaceae</taxon>
        <taxon>Isoptericola</taxon>
    </lineage>
</organism>
<dbReference type="EMBL" id="JALQCY010000008">
    <property type="protein sequence ID" value="MCK9795956.1"/>
    <property type="molecule type" value="Genomic_DNA"/>
</dbReference>
<comment type="caution">
    <text evidence="1">The sequence shown here is derived from an EMBL/GenBank/DDBJ whole genome shotgun (WGS) entry which is preliminary data.</text>
</comment>
<accession>A0ABT0J8X8</accession>
<proteinExistence type="predicted"/>
<evidence type="ECO:0000313" key="2">
    <source>
        <dbReference type="Proteomes" id="UP001651050"/>
    </source>
</evidence>
<reference evidence="1 2" key="1">
    <citation type="submission" date="2022-02" db="EMBL/GenBank/DDBJ databases">
        <title>The car tank lid bacteriome: a reservoir of bacteria with potential in bioremediation of fuel.</title>
        <authorList>
            <person name="Vidal-Verdu A."/>
            <person name="Gomez-Martinez D."/>
            <person name="Latorre-Perez A."/>
            <person name="Pereto J."/>
            <person name="Porcar M."/>
        </authorList>
    </citation>
    <scope>NUCLEOTIDE SEQUENCE [LARGE SCALE GENOMIC DNA]</scope>
    <source>
        <strain evidence="1 2">4D.3</strain>
    </source>
</reference>
<evidence type="ECO:0000313" key="1">
    <source>
        <dbReference type="EMBL" id="MCK9795956.1"/>
    </source>
</evidence>
<gene>
    <name evidence="1" type="ORF">M1843_19600</name>
</gene>
<keyword evidence="2" id="KW-1185">Reference proteome</keyword>
<name>A0ABT0J8X8_9MICO</name>
<dbReference type="RefSeq" id="WP_416345813.1">
    <property type="nucleotide sequence ID" value="NZ_JALQCY010000008.1"/>
</dbReference>
<protein>
    <submittedName>
        <fullName evidence="1">Uncharacterized protein</fullName>
    </submittedName>
</protein>
<sequence length="171" mass="19143">MEIGESLVGAYLRHVRGCHTIAYNAYLPDQQGEIDVIGIGGAGVEQSVWIAEVAIHLDDLNYGSYPLTIAKIRQKADRARRYARDVHHTDAPNVEFWAPRVPPGIVKELEQFPGITYVFNREFTRRVHELAAIASRSTKLYGEEAFRLLQLLTHLVGDKPQFVSPPQAPAP</sequence>